<dbReference type="Gene3D" id="1.20.5.3310">
    <property type="match status" value="1"/>
</dbReference>
<feature type="region of interest" description="Disordered" evidence="10">
    <location>
        <begin position="183"/>
        <end position="226"/>
    </location>
</feature>
<dbReference type="PANTHER" id="PTHR33162">
    <property type="entry name" value="SEC-INDEPENDENT PROTEIN TRANSLOCASE PROTEIN TATA, CHLOROPLASTIC"/>
    <property type="match status" value="1"/>
</dbReference>
<dbReference type="GO" id="GO:0033281">
    <property type="term" value="C:TAT protein transport complex"/>
    <property type="evidence" value="ECO:0007669"/>
    <property type="project" value="UniProtKB-UniRule"/>
</dbReference>
<keyword evidence="4 9" id="KW-0812">Transmembrane</keyword>
<evidence type="ECO:0000256" key="4">
    <source>
        <dbReference type="ARBA" id="ARBA00022692"/>
    </source>
</evidence>
<evidence type="ECO:0000256" key="3">
    <source>
        <dbReference type="ARBA" id="ARBA00022475"/>
    </source>
</evidence>
<dbReference type="Pfam" id="PF02416">
    <property type="entry name" value="TatA_B_E"/>
    <property type="match status" value="1"/>
</dbReference>
<organism evidence="11 12">
    <name type="scientific">Rhizobium miluonense</name>
    <dbReference type="NCBI Taxonomy" id="411945"/>
    <lineage>
        <taxon>Bacteria</taxon>
        <taxon>Pseudomonadati</taxon>
        <taxon>Pseudomonadota</taxon>
        <taxon>Alphaproteobacteria</taxon>
        <taxon>Hyphomicrobiales</taxon>
        <taxon>Rhizobiaceae</taxon>
        <taxon>Rhizobium/Agrobacterium group</taxon>
        <taxon>Rhizobium</taxon>
    </lineage>
</organism>
<dbReference type="PANTHER" id="PTHR33162:SF1">
    <property type="entry name" value="SEC-INDEPENDENT PROTEIN TRANSLOCASE PROTEIN TATA, CHLOROPLASTIC"/>
    <property type="match status" value="1"/>
</dbReference>
<evidence type="ECO:0000256" key="10">
    <source>
        <dbReference type="SAM" id="MobiDB-lite"/>
    </source>
</evidence>
<keyword evidence="2 9" id="KW-0813">Transport</keyword>
<evidence type="ECO:0000256" key="1">
    <source>
        <dbReference type="ARBA" id="ARBA00004167"/>
    </source>
</evidence>
<comment type="subunit">
    <text evidence="9">The Tat system comprises two distinct complexes: a TatABC complex, containing multiple copies of TatA, TatB and TatC subunits, and a separate TatA complex, containing only TatA subunits. Substrates initially bind to the TatABC complex, which probably triggers association of the separate TatA complex to form the active translocon.</text>
</comment>
<keyword evidence="12" id="KW-1185">Reference proteome</keyword>
<evidence type="ECO:0000256" key="6">
    <source>
        <dbReference type="ARBA" id="ARBA00022989"/>
    </source>
</evidence>
<evidence type="ECO:0000256" key="8">
    <source>
        <dbReference type="ARBA" id="ARBA00023136"/>
    </source>
</evidence>
<comment type="similarity">
    <text evidence="9">Belongs to the TatB family.</text>
</comment>
<keyword evidence="6 9" id="KW-1133">Transmembrane helix</keyword>
<evidence type="ECO:0000256" key="7">
    <source>
        <dbReference type="ARBA" id="ARBA00023010"/>
    </source>
</evidence>
<dbReference type="NCBIfam" id="TIGR01410">
    <property type="entry name" value="tatB"/>
    <property type="match status" value="1"/>
</dbReference>
<dbReference type="OrthoDB" id="7206969at2"/>
<protein>
    <recommendedName>
        <fullName evidence="9">Sec-independent protein translocase protein TatB</fullName>
    </recommendedName>
</protein>
<dbReference type="PRINTS" id="PR01506">
    <property type="entry name" value="TATBPROTEIN"/>
</dbReference>
<dbReference type="InterPro" id="IPR003369">
    <property type="entry name" value="TatA/B/E"/>
</dbReference>
<feature type="compositionally biased region" description="Low complexity" evidence="10">
    <location>
        <begin position="193"/>
        <end position="216"/>
    </location>
</feature>
<evidence type="ECO:0000313" key="12">
    <source>
        <dbReference type="Proteomes" id="UP000199435"/>
    </source>
</evidence>
<accession>A0A1C3UM68</accession>
<sequence>MFDIGWSELVVIAVVALVVIGPKELPATLRTIGKMTARARKVAGDFRAQFDEAMREAELGDVRQTIADAQKLNPVNSLREAMNPLREMGNEIKADLQRSATPDKAAPAATPLPLEPVAGVSNGLEEALAATAAPSNPLPVVAPAPQPAAVVSAAVDQPKAVRKPRAKTAVAVKSAAAAKTPVVAEKPKRAPRKIAVAAAEKAPAAPRARSTASKTALKTPKKKDQA</sequence>
<dbReference type="GO" id="GO:0008320">
    <property type="term" value="F:protein transmembrane transporter activity"/>
    <property type="evidence" value="ECO:0007669"/>
    <property type="project" value="UniProtKB-UniRule"/>
</dbReference>
<keyword evidence="5 9" id="KW-0653">Protein transport</keyword>
<dbReference type="AlphaFoldDB" id="A0A1C3UM68"/>
<evidence type="ECO:0000256" key="9">
    <source>
        <dbReference type="HAMAP-Rule" id="MF_00237"/>
    </source>
</evidence>
<comment type="subcellular location">
    <subcellularLocation>
        <location evidence="9">Cell membrane</location>
        <topology evidence="9">Single-pass membrane protein</topology>
    </subcellularLocation>
    <subcellularLocation>
        <location evidence="1">Membrane</location>
        <topology evidence="1">Single-pass membrane protein</topology>
    </subcellularLocation>
</comment>
<gene>
    <name evidence="9" type="primary">tatB</name>
    <name evidence="11" type="ORF">GA0061102_1004196</name>
</gene>
<dbReference type="HAMAP" id="MF_00237">
    <property type="entry name" value="TatB"/>
    <property type="match status" value="1"/>
</dbReference>
<dbReference type="GO" id="GO:0043953">
    <property type="term" value="P:protein transport by the Tat complex"/>
    <property type="evidence" value="ECO:0007669"/>
    <property type="project" value="UniProtKB-UniRule"/>
</dbReference>
<evidence type="ECO:0000313" key="11">
    <source>
        <dbReference type="EMBL" id="SCB16575.1"/>
    </source>
</evidence>
<evidence type="ECO:0000256" key="5">
    <source>
        <dbReference type="ARBA" id="ARBA00022927"/>
    </source>
</evidence>
<comment type="function">
    <text evidence="9">Part of the twin-arginine translocation (Tat) system that transports large folded proteins containing a characteristic twin-arginine motif in their signal peptide across membranes. Together with TatC, TatB is part of a receptor directly interacting with Tat signal peptides. TatB may form an oligomeric binding site that transiently accommodates folded Tat precursor proteins before their translocation.</text>
</comment>
<proteinExistence type="inferred from homology"/>
<keyword evidence="3 9" id="KW-1003">Cell membrane</keyword>
<reference evidence="12" key="1">
    <citation type="submission" date="2016-08" db="EMBL/GenBank/DDBJ databases">
        <authorList>
            <person name="Varghese N."/>
            <person name="Submissions Spin"/>
        </authorList>
    </citation>
    <scope>NUCLEOTIDE SEQUENCE [LARGE SCALE GENOMIC DNA]</scope>
    <source>
        <strain evidence="12">HAMBI 2971</strain>
    </source>
</reference>
<evidence type="ECO:0000256" key="2">
    <source>
        <dbReference type="ARBA" id="ARBA00022448"/>
    </source>
</evidence>
<dbReference type="STRING" id="411945.GA0061102_1004196"/>
<dbReference type="Proteomes" id="UP000199435">
    <property type="component" value="Unassembled WGS sequence"/>
</dbReference>
<dbReference type="InterPro" id="IPR018448">
    <property type="entry name" value="TatB"/>
</dbReference>
<name>A0A1C3UM68_9HYPH</name>
<dbReference type="EMBL" id="FMAH01000004">
    <property type="protein sequence ID" value="SCB16575.1"/>
    <property type="molecule type" value="Genomic_DNA"/>
</dbReference>
<dbReference type="RefSeq" id="WP_092845063.1">
    <property type="nucleotide sequence ID" value="NZ_FMAH01000004.1"/>
</dbReference>
<keyword evidence="7 9" id="KW-0811">Translocation</keyword>
<keyword evidence="8 9" id="KW-0472">Membrane</keyword>